<dbReference type="OMA" id="MHALYYY"/>
<gene>
    <name evidence="1" type="ORF">TRIATDRAFT_281361</name>
</gene>
<proteinExistence type="predicted"/>
<dbReference type="PANTHER" id="PTHR38791">
    <property type="entry name" value="ZN(II)2CYS6 TRANSCRIPTION FACTOR (EUROFUNG)-RELATED-RELATED"/>
    <property type="match status" value="1"/>
</dbReference>
<name>G9NKS2_HYPAI</name>
<dbReference type="HOGENOM" id="CLU_042813_0_0_1"/>
<dbReference type="GeneID" id="25779497"/>
<accession>G9NKS2</accession>
<dbReference type="AlphaFoldDB" id="G9NKS2"/>
<evidence type="ECO:0000313" key="1">
    <source>
        <dbReference type="EMBL" id="EHK48494.1"/>
    </source>
</evidence>
<organism evidence="1 2">
    <name type="scientific">Hypocrea atroviridis (strain ATCC 20476 / IMI 206040)</name>
    <name type="common">Trichoderma atroviride</name>
    <dbReference type="NCBI Taxonomy" id="452589"/>
    <lineage>
        <taxon>Eukaryota</taxon>
        <taxon>Fungi</taxon>
        <taxon>Dikarya</taxon>
        <taxon>Ascomycota</taxon>
        <taxon>Pezizomycotina</taxon>
        <taxon>Sordariomycetes</taxon>
        <taxon>Hypocreomycetidae</taxon>
        <taxon>Hypocreales</taxon>
        <taxon>Hypocreaceae</taxon>
        <taxon>Trichoderma</taxon>
    </lineage>
</organism>
<dbReference type="EMBL" id="ABDG02000018">
    <property type="protein sequence ID" value="EHK48494.1"/>
    <property type="molecule type" value="Genomic_DNA"/>
</dbReference>
<dbReference type="InterPro" id="IPR053175">
    <property type="entry name" value="DHMBA_Reg_Transcription_Factor"/>
</dbReference>
<sequence>MRVPIAPNFLNAGFTPVINNNTIQPALSLPLEMHALYYYADSVSMERHNLGDACYEYSSHVLHYWDLARPGSCLRLALTAYSHAVIGRNRGVRQALGLAQRVYAKAVEEIQKAMSTISSDTIYQVILAMMLMGSYENVMYFSRESTLPPDAVGSRFWKKICHEKGAGGLLIVRRERGFAMNAELEKAVRQKCLRVIILRGAASAAWFEDGRSWGEEGHELELDSLMIRVLILRNKSVSFLGDMDASDLGTIDEAKSIAMESYTLDYDLALWALRLSQDWEFHVSWRPSQPSSNGTDARVDIPSHSYPSVGHASTWNRYRALRLITNSIQKRALCALRSLSNDAFLVTDIQRCQDNIDKLAVDLCRGAEFSITRQNTARGSEASTLLNVIHPSVAALLAWPLTVAVSVDAVRLSEKTWLKGVLKAVARSLGHTQLESVSDEGEYDI</sequence>
<dbReference type="OrthoDB" id="2991872at2759"/>
<dbReference type="Proteomes" id="UP000005426">
    <property type="component" value="Unassembled WGS sequence"/>
</dbReference>
<evidence type="ECO:0008006" key="3">
    <source>
        <dbReference type="Google" id="ProtNLM"/>
    </source>
</evidence>
<dbReference type="STRING" id="452589.G9NKS2"/>
<dbReference type="eggNOG" id="ENOG502SQ1D">
    <property type="taxonomic scope" value="Eukaryota"/>
</dbReference>
<protein>
    <recommendedName>
        <fullName evidence="3">Transcription factor domain-containing protein</fullName>
    </recommendedName>
</protein>
<evidence type="ECO:0000313" key="2">
    <source>
        <dbReference type="Proteomes" id="UP000005426"/>
    </source>
</evidence>
<keyword evidence="2" id="KW-1185">Reference proteome</keyword>
<dbReference type="KEGG" id="tatv:25779497"/>
<reference evidence="1 2" key="1">
    <citation type="journal article" date="2011" name="Genome Biol.">
        <title>Comparative genome sequence analysis underscores mycoparasitism as the ancestral life style of Trichoderma.</title>
        <authorList>
            <person name="Kubicek C.P."/>
            <person name="Herrera-Estrella A."/>
            <person name="Seidl-Seiboth V."/>
            <person name="Martinez D.A."/>
            <person name="Druzhinina I.S."/>
            <person name="Thon M."/>
            <person name="Zeilinger S."/>
            <person name="Casas-Flores S."/>
            <person name="Horwitz B.A."/>
            <person name="Mukherjee P.K."/>
            <person name="Mukherjee M."/>
            <person name="Kredics L."/>
            <person name="Alcaraz L.D."/>
            <person name="Aerts A."/>
            <person name="Antal Z."/>
            <person name="Atanasova L."/>
            <person name="Cervantes-Badillo M.G."/>
            <person name="Challacombe J."/>
            <person name="Chertkov O."/>
            <person name="McCluskey K."/>
            <person name="Coulpier F."/>
            <person name="Deshpande N."/>
            <person name="von Doehren H."/>
            <person name="Ebbole D.J."/>
            <person name="Esquivel-Naranjo E.U."/>
            <person name="Fekete E."/>
            <person name="Flipphi M."/>
            <person name="Glaser F."/>
            <person name="Gomez-Rodriguez E.Y."/>
            <person name="Gruber S."/>
            <person name="Han C."/>
            <person name="Henrissat B."/>
            <person name="Hermosa R."/>
            <person name="Hernandez-Onate M."/>
            <person name="Karaffa L."/>
            <person name="Kosti I."/>
            <person name="Le Crom S."/>
            <person name="Lindquist E."/>
            <person name="Lucas S."/>
            <person name="Luebeck M."/>
            <person name="Luebeck P.S."/>
            <person name="Margeot A."/>
            <person name="Metz B."/>
            <person name="Misra M."/>
            <person name="Nevalainen H."/>
            <person name="Omann M."/>
            <person name="Packer N."/>
            <person name="Perrone G."/>
            <person name="Uresti-Rivera E.E."/>
            <person name="Salamov A."/>
            <person name="Schmoll M."/>
            <person name="Seiboth B."/>
            <person name="Shapiro H."/>
            <person name="Sukno S."/>
            <person name="Tamayo-Ramos J.A."/>
            <person name="Tisch D."/>
            <person name="Wiest A."/>
            <person name="Wilkinson H.H."/>
            <person name="Zhang M."/>
            <person name="Coutinho P.M."/>
            <person name="Kenerley C.M."/>
            <person name="Monte E."/>
            <person name="Baker S.E."/>
            <person name="Grigoriev I.V."/>
        </authorList>
    </citation>
    <scope>NUCLEOTIDE SEQUENCE [LARGE SCALE GENOMIC DNA]</scope>
    <source>
        <strain evidence="2">ATCC 20476 / IMI 206040</strain>
    </source>
</reference>
<comment type="caution">
    <text evidence="1">The sequence shown here is derived from an EMBL/GenBank/DDBJ whole genome shotgun (WGS) entry which is preliminary data.</text>
</comment>